<dbReference type="Gramene" id="A09p45880.2_BraZ1">
    <property type="protein sequence ID" value="A09p45880.2_BraZ1.CDS"/>
    <property type="gene ID" value="A09g45880.2_BraZ1"/>
</dbReference>
<name>A0A3P5YKL1_BRACM</name>
<evidence type="ECO:0000313" key="2">
    <source>
        <dbReference type="EMBL" id="VDC61391.1"/>
    </source>
</evidence>
<dbReference type="PANTHER" id="PTHR31286">
    <property type="entry name" value="GLYCINE-RICH CELL WALL STRUCTURAL PROTEIN 1.8-LIKE"/>
    <property type="match status" value="1"/>
</dbReference>
<dbReference type="EMBL" id="LR031568">
    <property type="protein sequence ID" value="VDC61391.1"/>
    <property type="molecule type" value="Genomic_DNA"/>
</dbReference>
<protein>
    <recommendedName>
        <fullName evidence="3">Zinc knuckle CX2CX4HX4C domain-containing protein</fullName>
    </recommendedName>
</protein>
<dbReference type="Proteomes" id="UP000694005">
    <property type="component" value="Chromosome A09"/>
</dbReference>
<evidence type="ECO:0008006" key="3">
    <source>
        <dbReference type="Google" id="ProtNLM"/>
    </source>
</evidence>
<dbReference type="PANTHER" id="PTHR31286:SF178">
    <property type="entry name" value="DUF4283 DOMAIN-CONTAINING PROTEIN"/>
    <property type="match status" value="1"/>
</dbReference>
<sequence>MLSLTCWQPKKSLLYPSEITFPTEFKTIPTFESIGEAIGRMVAVDLDHSRVQVVVDAFKELCFETTVDFTGGEFYDGEEVPVSLRYEKLFGYCQVYGSLCHKDEACPLDVKNIKKRRDGSGAWYDDRARSYKGVVINGNANQQTNERDGREFYGKGKGKM</sequence>
<organism evidence="2">
    <name type="scientific">Brassica campestris</name>
    <name type="common">Field mustard</name>
    <dbReference type="NCBI Taxonomy" id="3711"/>
    <lineage>
        <taxon>Eukaryota</taxon>
        <taxon>Viridiplantae</taxon>
        <taxon>Streptophyta</taxon>
        <taxon>Embryophyta</taxon>
        <taxon>Tracheophyta</taxon>
        <taxon>Spermatophyta</taxon>
        <taxon>Magnoliopsida</taxon>
        <taxon>eudicotyledons</taxon>
        <taxon>Gunneridae</taxon>
        <taxon>Pentapetalae</taxon>
        <taxon>rosids</taxon>
        <taxon>malvids</taxon>
        <taxon>Brassicales</taxon>
        <taxon>Brassicaceae</taxon>
        <taxon>Brassiceae</taxon>
        <taxon>Brassica</taxon>
    </lineage>
</organism>
<reference evidence="2" key="1">
    <citation type="submission" date="2018-11" db="EMBL/GenBank/DDBJ databases">
        <authorList>
            <consortium name="Genoscope - CEA"/>
            <person name="William W."/>
        </authorList>
    </citation>
    <scope>NUCLEOTIDE SEQUENCE</scope>
</reference>
<gene>
    <name evidence="2" type="ORF">BRAA09T39002Z</name>
    <name evidence="1" type="ORF">BRAPAZ1V2_A09P45880.2</name>
</gene>
<dbReference type="AlphaFoldDB" id="A0A3P5YKL1"/>
<feature type="non-terminal residue" evidence="2">
    <location>
        <position position="160"/>
    </location>
</feature>
<evidence type="ECO:0000313" key="1">
    <source>
        <dbReference type="EMBL" id="CAG7864121.1"/>
    </source>
</evidence>
<accession>A0A3P5YKL1</accession>
<proteinExistence type="predicted"/>
<dbReference type="EMBL" id="LS974625">
    <property type="protein sequence ID" value="CAG7864121.1"/>
    <property type="molecule type" value="Genomic_DNA"/>
</dbReference>
<dbReference type="InterPro" id="IPR040256">
    <property type="entry name" value="At4g02000-like"/>
</dbReference>